<protein>
    <submittedName>
        <fullName evidence="3">Hypothetical_protein</fullName>
    </submittedName>
</protein>
<name>A0AA86R3K9_9EUKA</name>
<dbReference type="EMBL" id="CATOUU010001064">
    <property type="protein sequence ID" value="CAI9969840.1"/>
    <property type="molecule type" value="Genomic_DNA"/>
</dbReference>
<evidence type="ECO:0000313" key="4">
    <source>
        <dbReference type="Proteomes" id="UP001642409"/>
    </source>
</evidence>
<keyword evidence="4" id="KW-1185">Reference proteome</keyword>
<evidence type="ECO:0000313" key="3">
    <source>
        <dbReference type="EMBL" id="CAL5999828.1"/>
    </source>
</evidence>
<reference evidence="3 4" key="2">
    <citation type="submission" date="2024-07" db="EMBL/GenBank/DDBJ databases">
        <authorList>
            <person name="Akdeniz Z."/>
        </authorList>
    </citation>
    <scope>NUCLEOTIDE SEQUENCE [LARGE SCALE GENOMIC DNA]</scope>
</reference>
<proteinExistence type="predicted"/>
<keyword evidence="1" id="KW-1133">Transmembrane helix</keyword>
<organism evidence="2">
    <name type="scientific">Hexamita inflata</name>
    <dbReference type="NCBI Taxonomy" id="28002"/>
    <lineage>
        <taxon>Eukaryota</taxon>
        <taxon>Metamonada</taxon>
        <taxon>Diplomonadida</taxon>
        <taxon>Hexamitidae</taxon>
        <taxon>Hexamitinae</taxon>
        <taxon>Hexamita</taxon>
    </lineage>
</organism>
<evidence type="ECO:0000256" key="1">
    <source>
        <dbReference type="SAM" id="Phobius"/>
    </source>
</evidence>
<reference evidence="2" key="1">
    <citation type="submission" date="2023-06" db="EMBL/GenBank/DDBJ databases">
        <authorList>
            <person name="Kurt Z."/>
        </authorList>
    </citation>
    <scope>NUCLEOTIDE SEQUENCE</scope>
</reference>
<dbReference type="AlphaFoldDB" id="A0AA86R3K9"/>
<feature type="transmembrane region" description="Helical" evidence="1">
    <location>
        <begin position="77"/>
        <end position="99"/>
    </location>
</feature>
<evidence type="ECO:0000313" key="2">
    <source>
        <dbReference type="EMBL" id="CAI9969840.1"/>
    </source>
</evidence>
<gene>
    <name evidence="3" type="ORF">HINF_LOCUS16404</name>
    <name evidence="2" type="ORF">HINF_LOCUS57485</name>
</gene>
<accession>A0AA86R3K9</accession>
<dbReference type="Proteomes" id="UP001642409">
    <property type="component" value="Unassembled WGS sequence"/>
</dbReference>
<sequence length="103" mass="11955">MDIHKLSQQISLQLFQKNKYPKDLEAHRGFLSSYSTINYFKLVVSHSWAIDSFNQLDQRPYKIARLYLISELNWNSLFIWGGGMDLTGSGAIFSFVITIQHIL</sequence>
<keyword evidence="1" id="KW-0472">Membrane</keyword>
<comment type="caution">
    <text evidence="2">The sequence shown here is derived from an EMBL/GenBank/DDBJ whole genome shotgun (WGS) entry which is preliminary data.</text>
</comment>
<dbReference type="EMBL" id="CAXDID020000040">
    <property type="protein sequence ID" value="CAL5999828.1"/>
    <property type="molecule type" value="Genomic_DNA"/>
</dbReference>
<keyword evidence="1" id="KW-0812">Transmembrane</keyword>